<evidence type="ECO:0000259" key="6">
    <source>
        <dbReference type="SMART" id="SM00856"/>
    </source>
</evidence>
<dbReference type="SMART" id="SM00856">
    <property type="entry name" value="PMEI"/>
    <property type="match status" value="1"/>
</dbReference>
<dbReference type="Pfam" id="PF04043">
    <property type="entry name" value="PMEI"/>
    <property type="match status" value="1"/>
</dbReference>
<dbReference type="OMA" id="GCHAREV"/>
<dbReference type="NCBIfam" id="TIGR01614">
    <property type="entry name" value="PME_inhib"/>
    <property type="match status" value="1"/>
</dbReference>
<dbReference type="EMBL" id="JABCRI010000022">
    <property type="protein sequence ID" value="KAF8379283.1"/>
    <property type="molecule type" value="Genomic_DNA"/>
</dbReference>
<dbReference type="GO" id="GO:0005576">
    <property type="term" value="C:extracellular region"/>
    <property type="evidence" value="ECO:0007669"/>
    <property type="project" value="UniProtKB-SubCell"/>
</dbReference>
<comment type="subcellular location">
    <subcellularLocation>
        <location evidence="1">Secreted</location>
        <location evidence="1">Extracellular space</location>
    </subcellularLocation>
</comment>
<dbReference type="OrthoDB" id="1430376at2759"/>
<dbReference type="SUPFAM" id="SSF101148">
    <property type="entry name" value="Plant invertase/pectin methylesterase inhibitor"/>
    <property type="match status" value="1"/>
</dbReference>
<evidence type="ECO:0000256" key="1">
    <source>
        <dbReference type="ARBA" id="ARBA00004239"/>
    </source>
</evidence>
<keyword evidence="2" id="KW-0964">Secreted</keyword>
<comment type="caution">
    <text evidence="7">The sequence shown here is derived from an EMBL/GenBank/DDBJ whole genome shotgun (WGS) entry which is preliminary data.</text>
</comment>
<keyword evidence="3" id="KW-0732">Signal</keyword>
<dbReference type="GO" id="GO:0004857">
    <property type="term" value="F:enzyme inhibitor activity"/>
    <property type="evidence" value="ECO:0007669"/>
    <property type="project" value="InterPro"/>
</dbReference>
<dbReference type="Proteomes" id="UP000655225">
    <property type="component" value="Unassembled WGS sequence"/>
</dbReference>
<comment type="similarity">
    <text evidence="5">Belongs to the PMEI family.</text>
</comment>
<evidence type="ECO:0000313" key="7">
    <source>
        <dbReference type="EMBL" id="KAF8379283.1"/>
    </source>
</evidence>
<dbReference type="InterPro" id="IPR006501">
    <property type="entry name" value="Pectinesterase_inhib_dom"/>
</dbReference>
<proteinExistence type="inferred from homology"/>
<protein>
    <recommendedName>
        <fullName evidence="6">Pectinesterase inhibitor domain-containing protein</fullName>
    </recommendedName>
</protein>
<evidence type="ECO:0000256" key="3">
    <source>
        <dbReference type="ARBA" id="ARBA00022729"/>
    </source>
</evidence>
<dbReference type="AlphaFoldDB" id="A0A834YBK4"/>
<organism evidence="7 8">
    <name type="scientific">Tetracentron sinense</name>
    <name type="common">Spur-leaf</name>
    <dbReference type="NCBI Taxonomy" id="13715"/>
    <lineage>
        <taxon>Eukaryota</taxon>
        <taxon>Viridiplantae</taxon>
        <taxon>Streptophyta</taxon>
        <taxon>Embryophyta</taxon>
        <taxon>Tracheophyta</taxon>
        <taxon>Spermatophyta</taxon>
        <taxon>Magnoliopsida</taxon>
        <taxon>Trochodendrales</taxon>
        <taxon>Trochodendraceae</taxon>
        <taxon>Tetracentron</taxon>
    </lineage>
</organism>
<accession>A0A834YBK4</accession>
<name>A0A834YBK4_TETSI</name>
<dbReference type="Gene3D" id="1.20.140.40">
    <property type="entry name" value="Invertase/pectin methylesterase inhibitor family protein"/>
    <property type="match status" value="1"/>
</dbReference>
<keyword evidence="8" id="KW-1185">Reference proteome</keyword>
<evidence type="ECO:0000256" key="2">
    <source>
        <dbReference type="ARBA" id="ARBA00022525"/>
    </source>
</evidence>
<evidence type="ECO:0000313" key="8">
    <source>
        <dbReference type="Proteomes" id="UP000655225"/>
    </source>
</evidence>
<reference evidence="7 8" key="1">
    <citation type="submission" date="2020-04" db="EMBL/GenBank/DDBJ databases">
        <title>Plant Genome Project.</title>
        <authorList>
            <person name="Zhang R.-G."/>
        </authorList>
    </citation>
    <scope>NUCLEOTIDE SEQUENCE [LARGE SCALE GENOMIC DNA]</scope>
    <source>
        <strain evidence="7">YNK0</strain>
        <tissue evidence="7">Leaf</tissue>
    </source>
</reference>
<gene>
    <name evidence="7" type="ORF">HHK36_028716</name>
</gene>
<evidence type="ECO:0000256" key="5">
    <source>
        <dbReference type="ARBA" id="ARBA00038471"/>
    </source>
</evidence>
<dbReference type="FunFam" id="1.20.140.40:FF:000006">
    <property type="entry name" value="Pectinesterase inhibitor 3"/>
    <property type="match status" value="1"/>
</dbReference>
<dbReference type="PANTHER" id="PTHR31080">
    <property type="entry name" value="PECTINESTERASE INHIBITOR-LIKE"/>
    <property type="match status" value="1"/>
</dbReference>
<dbReference type="CDD" id="cd15798">
    <property type="entry name" value="PMEI-like_3"/>
    <property type="match status" value="1"/>
</dbReference>
<dbReference type="InterPro" id="IPR035513">
    <property type="entry name" value="Invertase/methylesterase_inhib"/>
</dbReference>
<evidence type="ECO:0000256" key="4">
    <source>
        <dbReference type="ARBA" id="ARBA00023157"/>
    </source>
</evidence>
<keyword evidence="4" id="KW-1015">Disulfide bond</keyword>
<dbReference type="PANTHER" id="PTHR31080:SF117">
    <property type="entry name" value="PLANT INVERTASE_PECTIN METHYLESTERASE INHIBITOR SUPERFAMILY PROTEIN"/>
    <property type="match status" value="1"/>
</dbReference>
<feature type="domain" description="Pectinesterase inhibitor" evidence="6">
    <location>
        <begin position="48"/>
        <end position="204"/>
    </location>
</feature>
<sequence>MAAKTPRMVALDIRIRRREVGPKASNYMPIQISNMQTCSAAANTTNKTSTEFIRTSCGATTYPQVCFKSLSTYASAIQSSHYKLAETALNVSLRGARSTSAMVSKLLRQEDMKPNEAAAVKDCVEEIGESIDELQQSLKAMGDLGGDDVEFEMSNMKTWVSAALTDEDTCINGMEEQGVNEKVKKKIRKSILGIVKLTSNALALINSLTST</sequence>
<dbReference type="InterPro" id="IPR051955">
    <property type="entry name" value="PME_Inhibitor"/>
</dbReference>